<evidence type="ECO:0000313" key="3">
    <source>
        <dbReference type="EMBL" id="AGX88625.1"/>
    </source>
</evidence>
<gene>
    <name evidence="3" type="ORF">Cenrod_2572</name>
</gene>
<keyword evidence="1" id="KW-0732">Signal</keyword>
<feature type="signal peptide" evidence="1">
    <location>
        <begin position="1"/>
        <end position="28"/>
    </location>
</feature>
<evidence type="ECO:0000259" key="2">
    <source>
        <dbReference type="Pfam" id="PF07589"/>
    </source>
</evidence>
<organism evidence="3 4">
    <name type="scientific">Candidatus Symbiobacter mobilis CR</name>
    <dbReference type="NCBI Taxonomy" id="946483"/>
    <lineage>
        <taxon>Bacteria</taxon>
        <taxon>Pseudomonadati</taxon>
        <taxon>Pseudomonadota</taxon>
        <taxon>Betaproteobacteria</taxon>
        <taxon>Burkholderiales</taxon>
        <taxon>Comamonadaceae</taxon>
    </lineage>
</organism>
<proteinExistence type="predicted"/>
<name>U5NBC7_9BURK</name>
<dbReference type="EMBL" id="CP004885">
    <property type="protein sequence ID" value="AGX88625.1"/>
    <property type="molecule type" value="Genomic_DNA"/>
</dbReference>
<dbReference type="Proteomes" id="UP000017184">
    <property type="component" value="Chromosome"/>
</dbReference>
<dbReference type="eggNOG" id="ENOG5030RGJ">
    <property type="taxonomic scope" value="Bacteria"/>
</dbReference>
<keyword evidence="4" id="KW-1185">Reference proteome</keyword>
<sequence>MQNVLTSTFRTMLGGALAMTLLASAAYAVKPADTDTNVLNPLSSVYCSDSDVTTGNGGFTGCLGAFAGNIDNQFDAIRAAASAGLGLQLGAYYSSEAFADAGNPFLENVGAVDTGLIQFDAPQTGLFVLGLKQGNSFSLYAFDGSAVSGGIASLRYDNTGVVDHKGSHSDLSHAGYFAATSVTPVPEPESLAMLLAGLGVLGVAVRRRAARA</sequence>
<feature type="domain" description="Ice-binding protein C-terminal" evidence="2">
    <location>
        <begin position="184"/>
        <end position="208"/>
    </location>
</feature>
<evidence type="ECO:0000256" key="1">
    <source>
        <dbReference type="SAM" id="SignalP"/>
    </source>
</evidence>
<dbReference type="RefSeq" id="WP_022776561.1">
    <property type="nucleotide sequence ID" value="NC_022576.1"/>
</dbReference>
<dbReference type="NCBIfam" id="TIGR02595">
    <property type="entry name" value="PEP_CTERM"/>
    <property type="match status" value="1"/>
</dbReference>
<dbReference type="HOGENOM" id="CLU_1085058_0_0_4"/>
<evidence type="ECO:0000313" key="4">
    <source>
        <dbReference type="Proteomes" id="UP000017184"/>
    </source>
</evidence>
<dbReference type="InterPro" id="IPR013424">
    <property type="entry name" value="Ice-binding_C"/>
</dbReference>
<feature type="chain" id="PRO_5004662945" description="Ice-binding protein C-terminal domain-containing protein" evidence="1">
    <location>
        <begin position="29"/>
        <end position="212"/>
    </location>
</feature>
<accession>U5NBC7</accession>
<protein>
    <recommendedName>
        <fullName evidence="2">Ice-binding protein C-terminal domain-containing protein</fullName>
    </recommendedName>
</protein>
<dbReference type="Pfam" id="PF07589">
    <property type="entry name" value="PEP-CTERM"/>
    <property type="match status" value="1"/>
</dbReference>
<dbReference type="KEGG" id="cbx:Cenrod_2572"/>
<reference evidence="3 4" key="1">
    <citation type="journal article" date="2013" name="Genome Biol.">
        <title>Genomic analysis reveals key aspects of prokaryotic symbiosis in the phototrophic consortium "Chlorochromatium aggregatum".</title>
        <authorList>
            <person name="Liu Z."/>
            <person name="Muller J."/>
            <person name="Li T."/>
            <person name="Alvey R.M."/>
            <person name="Vogl K."/>
            <person name="Frigaard N.U."/>
            <person name="Rockwell N.C."/>
            <person name="Boyd E.S."/>
            <person name="Tomsho L.P."/>
            <person name="Schuster S.C."/>
            <person name="Henke P."/>
            <person name="Rohde M."/>
            <person name="Overmann J."/>
            <person name="Bryant D.A."/>
        </authorList>
    </citation>
    <scope>NUCLEOTIDE SEQUENCE [LARGE SCALE GENOMIC DNA]</scope>
    <source>
        <strain evidence="3">CR</strain>
    </source>
</reference>
<dbReference type="AlphaFoldDB" id="U5NBC7"/>